<dbReference type="AlphaFoldDB" id="A0AA36M4A4"/>
<organism evidence="1 2">
    <name type="scientific">Cylicocyclus nassatus</name>
    <name type="common">Nematode worm</name>
    <dbReference type="NCBI Taxonomy" id="53992"/>
    <lineage>
        <taxon>Eukaryota</taxon>
        <taxon>Metazoa</taxon>
        <taxon>Ecdysozoa</taxon>
        <taxon>Nematoda</taxon>
        <taxon>Chromadorea</taxon>
        <taxon>Rhabditida</taxon>
        <taxon>Rhabditina</taxon>
        <taxon>Rhabditomorpha</taxon>
        <taxon>Strongyloidea</taxon>
        <taxon>Strongylidae</taxon>
        <taxon>Cylicocyclus</taxon>
    </lineage>
</organism>
<evidence type="ECO:0000313" key="1">
    <source>
        <dbReference type="EMBL" id="CAJ0597246.1"/>
    </source>
</evidence>
<name>A0AA36M4A4_CYLNA</name>
<dbReference type="EMBL" id="CATQJL010000223">
    <property type="protein sequence ID" value="CAJ0597246.1"/>
    <property type="molecule type" value="Genomic_DNA"/>
</dbReference>
<evidence type="ECO:0000313" key="2">
    <source>
        <dbReference type="Proteomes" id="UP001176961"/>
    </source>
</evidence>
<keyword evidence="2" id="KW-1185">Reference proteome</keyword>
<accession>A0AA36M4A4</accession>
<comment type="caution">
    <text evidence="1">The sequence shown here is derived from an EMBL/GenBank/DDBJ whole genome shotgun (WGS) entry which is preliminary data.</text>
</comment>
<proteinExistence type="predicted"/>
<dbReference type="Proteomes" id="UP001176961">
    <property type="component" value="Unassembled WGS sequence"/>
</dbReference>
<gene>
    <name evidence="1" type="ORF">CYNAS_LOCUS9229</name>
</gene>
<reference evidence="1" key="1">
    <citation type="submission" date="2023-07" db="EMBL/GenBank/DDBJ databases">
        <authorList>
            <consortium name="CYATHOMIX"/>
        </authorList>
    </citation>
    <scope>NUCLEOTIDE SEQUENCE</scope>
    <source>
        <strain evidence="1">N/A</strain>
    </source>
</reference>
<protein>
    <submittedName>
        <fullName evidence="1">Uncharacterized protein</fullName>
    </submittedName>
</protein>
<sequence length="112" mass="12969">MALGTAIDHVQKDMEQIRRMARTNWLMVINMPLPFGMSKCQALQQLMASLGYDKPLFDCERDLLASDLLYVNRAGLLCNMAFFVPQRHYEYFMSAPFQRKLVAHNQKLARGK</sequence>